<gene>
    <name evidence="1" type="ORF">D934_07710</name>
    <name evidence="2" type="ORF">D934_08930</name>
</gene>
<organism evidence="2 3">
    <name type="scientific">Xylella fastidiosa subsp. sandyi Ann-1</name>
    <dbReference type="NCBI Taxonomy" id="155920"/>
    <lineage>
        <taxon>Bacteria</taxon>
        <taxon>Pseudomonadati</taxon>
        <taxon>Pseudomonadota</taxon>
        <taxon>Gammaproteobacteria</taxon>
        <taxon>Lysobacterales</taxon>
        <taxon>Lysobacteraceae</taxon>
        <taxon>Xylella</taxon>
    </lineage>
</organism>
<reference evidence="2 3" key="1">
    <citation type="submission" date="2013-08" db="EMBL/GenBank/DDBJ databases">
        <authorList>
            <person name="Stouthamer R."/>
            <person name="Nunney L."/>
        </authorList>
    </citation>
    <scope>NUCLEOTIDE SEQUENCE [LARGE SCALE GENOMIC DNA]</scope>
    <source>
        <strain evidence="3">ann-1</strain>
        <strain evidence="2">Ann-1</strain>
    </source>
</reference>
<dbReference type="KEGG" id="xfs:D934_07710"/>
<name>A0A060H7Y0_XYLFS</name>
<dbReference type="Proteomes" id="UP000027215">
    <property type="component" value="Chromosome"/>
</dbReference>
<evidence type="ECO:0000313" key="1">
    <source>
        <dbReference type="EMBL" id="AIC11310.1"/>
    </source>
</evidence>
<dbReference type="EMBL" id="CP006696">
    <property type="protein sequence ID" value="AIC11395.1"/>
    <property type="molecule type" value="Genomic_DNA"/>
</dbReference>
<dbReference type="HOGENOM" id="CLU_2014376_0_0_6"/>
<evidence type="ECO:0000313" key="2">
    <source>
        <dbReference type="EMBL" id="AIC11395.1"/>
    </source>
</evidence>
<dbReference type="EMBL" id="CP006696">
    <property type="protein sequence ID" value="AIC11310.1"/>
    <property type="molecule type" value="Genomic_DNA"/>
</dbReference>
<dbReference type="AlphaFoldDB" id="A0A060H7Y0"/>
<dbReference type="KEGG" id="xfs:D934_08930"/>
<evidence type="ECO:0000313" key="3">
    <source>
        <dbReference type="Proteomes" id="UP000027215"/>
    </source>
</evidence>
<accession>A0A060H7Y0</accession>
<sequence length="123" mass="13447">MIRRDTVRLKVTYGAMHTVTGGPPLECVEVTNLSYLAVTVTEVAFQKGPTTDKRSPIVGDCLGRIKLPLRLRPRCRFFIAVAPAETARLKGTGLTHVRAVTACGVKAVSPIRRGQRWFGVEVS</sequence>
<protein>
    <submittedName>
        <fullName evidence="2">Uncharacterized protein</fullName>
    </submittedName>
</protein>
<proteinExistence type="predicted"/>